<comment type="similarity">
    <text evidence="1 2">Belongs to the outer membrane factor (OMF) (TC 1.B.17) family.</text>
</comment>
<organism evidence="4 5">
    <name type="scientific">Puia dinghuensis</name>
    <dbReference type="NCBI Taxonomy" id="1792502"/>
    <lineage>
        <taxon>Bacteria</taxon>
        <taxon>Pseudomonadati</taxon>
        <taxon>Bacteroidota</taxon>
        <taxon>Chitinophagia</taxon>
        <taxon>Chitinophagales</taxon>
        <taxon>Chitinophagaceae</taxon>
        <taxon>Puia</taxon>
    </lineage>
</organism>
<dbReference type="InterPro" id="IPR010131">
    <property type="entry name" value="MdtP/NodT-like"/>
</dbReference>
<evidence type="ECO:0000313" key="4">
    <source>
        <dbReference type="EMBL" id="GGB00843.1"/>
    </source>
</evidence>
<keyword evidence="2" id="KW-0564">Palmitate</keyword>
<feature type="coiled-coil region" evidence="3">
    <location>
        <begin position="427"/>
        <end position="454"/>
    </location>
</feature>
<keyword evidence="3" id="KW-0175">Coiled coil</keyword>
<evidence type="ECO:0000313" key="5">
    <source>
        <dbReference type="Proteomes" id="UP000607559"/>
    </source>
</evidence>
<evidence type="ECO:0000256" key="2">
    <source>
        <dbReference type="RuleBase" id="RU362097"/>
    </source>
</evidence>
<name>A0A8J2UD00_9BACT</name>
<dbReference type="AlphaFoldDB" id="A0A8J2UD00"/>
<gene>
    <name evidence="4" type="ORF">GCM10011511_25170</name>
</gene>
<dbReference type="GO" id="GO:0015562">
    <property type="term" value="F:efflux transmembrane transporter activity"/>
    <property type="evidence" value="ECO:0007669"/>
    <property type="project" value="InterPro"/>
</dbReference>
<dbReference type="GO" id="GO:0005886">
    <property type="term" value="C:plasma membrane"/>
    <property type="evidence" value="ECO:0007669"/>
    <property type="project" value="UniProtKB-SubCell"/>
</dbReference>
<keyword evidence="2" id="KW-1134">Transmembrane beta strand</keyword>
<dbReference type="PANTHER" id="PTHR30203:SF33">
    <property type="entry name" value="BLR4455 PROTEIN"/>
    <property type="match status" value="1"/>
</dbReference>
<dbReference type="Gene3D" id="1.20.1600.10">
    <property type="entry name" value="Outer membrane efflux proteins (OEP)"/>
    <property type="match status" value="1"/>
</dbReference>
<keyword evidence="2" id="KW-0812">Transmembrane</keyword>
<reference evidence="4" key="1">
    <citation type="journal article" date="2014" name="Int. J. Syst. Evol. Microbiol.">
        <title>Complete genome sequence of Corynebacterium casei LMG S-19264T (=DSM 44701T), isolated from a smear-ripened cheese.</title>
        <authorList>
            <consortium name="US DOE Joint Genome Institute (JGI-PGF)"/>
            <person name="Walter F."/>
            <person name="Albersmeier A."/>
            <person name="Kalinowski J."/>
            <person name="Ruckert C."/>
        </authorList>
    </citation>
    <scope>NUCLEOTIDE SEQUENCE</scope>
    <source>
        <strain evidence="4">CGMCC 1.15448</strain>
    </source>
</reference>
<keyword evidence="2" id="KW-0472">Membrane</keyword>
<proteinExistence type="inferred from homology"/>
<reference evidence="4" key="2">
    <citation type="submission" date="2020-09" db="EMBL/GenBank/DDBJ databases">
        <authorList>
            <person name="Sun Q."/>
            <person name="Zhou Y."/>
        </authorList>
    </citation>
    <scope>NUCLEOTIDE SEQUENCE</scope>
    <source>
        <strain evidence="4">CGMCC 1.15448</strain>
    </source>
</reference>
<protein>
    <submittedName>
        <fullName evidence="4">Multidrug transporter</fullName>
    </submittedName>
</protein>
<dbReference type="PANTHER" id="PTHR30203">
    <property type="entry name" value="OUTER MEMBRANE CATION EFFLUX PROTEIN"/>
    <property type="match status" value="1"/>
</dbReference>
<evidence type="ECO:0000256" key="3">
    <source>
        <dbReference type="SAM" id="Coils"/>
    </source>
</evidence>
<keyword evidence="2" id="KW-0449">Lipoprotein</keyword>
<comment type="caution">
    <text evidence="4">The sequence shown here is derived from an EMBL/GenBank/DDBJ whole genome shotgun (WGS) entry which is preliminary data.</text>
</comment>
<accession>A0A8J2UD00</accession>
<evidence type="ECO:0000256" key="1">
    <source>
        <dbReference type="ARBA" id="ARBA00007613"/>
    </source>
</evidence>
<dbReference type="Pfam" id="PF02321">
    <property type="entry name" value="OEP"/>
    <property type="match status" value="2"/>
</dbReference>
<keyword evidence="5" id="KW-1185">Reference proteome</keyword>
<dbReference type="Proteomes" id="UP000607559">
    <property type="component" value="Unassembled WGS sequence"/>
</dbReference>
<dbReference type="NCBIfam" id="TIGR01845">
    <property type="entry name" value="outer_NodT"/>
    <property type="match status" value="1"/>
</dbReference>
<sequence length="459" mass="51291">MTMKLRKVIVLLLPAALVVAGCKITTPYRRAAGLAGNGLYRDTTITDTTTIGAIPWRQFFTDTVLQHLIEEGLNNNLDLGIAVTRIHEAEANFRQSFLAFFPSLNANAQASLQKNPGLASTHNYEAFLNSSWQVDIWGKLRSTRRAQLAALLQSDAFRRDVQTQLVSSIAIDYYALMAFDQQLQITLATVENRKEDVITTQDLKNADVLTGAAVMQSQAGLYSVEVTIPDIRQNIRQMENTICLLLGRNPGPIARDSLYNEPVDTTLRMGLPVQLLANRPDVQEAEWQLRYYSELTNVARTYFYPALTITGEGGLSSGNLNHFFDASAFFGNLVGGLTQPIFQNGINRQRLEVVRNQEHEFLLSFEKTLLTAGQEVSNALFSYQTATEKVATRTQQIYYLTKAVDYTKELMRADAKANYTDVLTSEQNLLTAQLQSVEDRLQQLQAVVNLYADLGGGWR</sequence>
<dbReference type="PROSITE" id="PS51257">
    <property type="entry name" value="PROKAR_LIPOPROTEIN"/>
    <property type="match status" value="1"/>
</dbReference>
<comment type="subcellular location">
    <subcellularLocation>
        <location evidence="2">Cell membrane</location>
        <topology evidence="2">Lipid-anchor</topology>
    </subcellularLocation>
</comment>
<dbReference type="EMBL" id="BMJC01000002">
    <property type="protein sequence ID" value="GGB00843.1"/>
    <property type="molecule type" value="Genomic_DNA"/>
</dbReference>
<dbReference type="SUPFAM" id="SSF56954">
    <property type="entry name" value="Outer membrane efflux proteins (OEP)"/>
    <property type="match status" value="1"/>
</dbReference>
<dbReference type="InterPro" id="IPR003423">
    <property type="entry name" value="OMP_efflux"/>
</dbReference>
<dbReference type="Gene3D" id="2.20.200.10">
    <property type="entry name" value="Outer membrane efflux proteins (OEP)"/>
    <property type="match status" value="1"/>
</dbReference>